<keyword evidence="8" id="KW-0175">Coiled coil</keyword>
<evidence type="ECO:0000256" key="8">
    <source>
        <dbReference type="SAM" id="Coils"/>
    </source>
</evidence>
<comment type="subcellular location">
    <subcellularLocation>
        <location evidence="1">Membrane</location>
        <topology evidence="1">Multi-pass membrane protein</topology>
    </subcellularLocation>
</comment>
<dbReference type="GO" id="GO:0033179">
    <property type="term" value="C:proton-transporting V-type ATPase, V0 domain"/>
    <property type="evidence" value="ECO:0007669"/>
    <property type="project" value="InterPro"/>
</dbReference>
<evidence type="ECO:0000256" key="4">
    <source>
        <dbReference type="ARBA" id="ARBA00022692"/>
    </source>
</evidence>
<evidence type="ECO:0000256" key="7">
    <source>
        <dbReference type="ARBA" id="ARBA00023136"/>
    </source>
</evidence>
<sequence>MAVSKVRKLELVAHAECREEIVTALRSLGAVHISDIRELFPESENQLPSYLQGSLSHIKEKLAQLLYCILFVERFAPKPPFLEKLAKSKPVFTVQEFEECLATIDIGKLYEECSRLEKNLEENRSQIEKKETLISDVSHWLQLPWPLEMIRDTQTTCVTLGICDGRAFNLMTEEMAEVSPLYHIEVTGRSRTSVSMVLIYSKSVEDLLAPVLRKYAWRPVRFAELNGTPAQIVATLREEIKELHEHTQHICERVMREFVPALDKLMLLHDHYSQECHTLEVQRHFLFTTRVFLISGWIVADHEEALRKRLGEVTQVFELRCYDPAPGENVPVFLENNRAIAPFTLITDLYGRPQYTEFDPTPLFAPFFGLFFGICLGDAGYGAILAIACFIALKKLNIYGGPRKLLEILVWGGIGSFVFGLLSGGVFCMKTEQLPAIFKSMMLFEATGDVLLFLYIAFGLGLIQILFGIGIKMALNVRKGHVIDAILDQALWILFLISLAPLCYKYLFGGAVGEAIVSHAVRAAKILAVALVLTQGRKTRPLVFSPLRGLLKLYGVMNYFGDVLSYARLMALGLATAFLGMTINDIAQLILGIPYGIGYALAALILVFGHAFNLAINCLGAFVHSLRLQYLEFFSKFFTGGGMMFQPFAEERMYTIVQSSPAKPLMESHR</sequence>
<gene>
    <name evidence="10" type="ORF">C4532_02635</name>
</gene>
<keyword evidence="5 9" id="KW-1133">Transmembrane helix</keyword>
<dbReference type="AlphaFoldDB" id="A0A419F7R3"/>
<feature type="transmembrane region" description="Helical" evidence="9">
    <location>
        <begin position="405"/>
        <end position="427"/>
    </location>
</feature>
<protein>
    <submittedName>
        <fullName evidence="10">V-type ATP synthase subunit I</fullName>
    </submittedName>
</protein>
<dbReference type="PANTHER" id="PTHR11629:SF63">
    <property type="entry name" value="V-TYPE PROTON ATPASE SUBUNIT A"/>
    <property type="match status" value="1"/>
</dbReference>
<comment type="caution">
    <text evidence="10">The sequence shown here is derived from an EMBL/GenBank/DDBJ whole genome shotgun (WGS) entry which is preliminary data.</text>
</comment>
<evidence type="ECO:0000256" key="2">
    <source>
        <dbReference type="ARBA" id="ARBA00009904"/>
    </source>
</evidence>
<dbReference type="PANTHER" id="PTHR11629">
    <property type="entry name" value="VACUOLAR PROTON ATPASES"/>
    <property type="match status" value="1"/>
</dbReference>
<feature type="transmembrane region" description="Helical" evidence="9">
    <location>
        <begin position="363"/>
        <end position="393"/>
    </location>
</feature>
<keyword evidence="7 9" id="KW-0472">Membrane</keyword>
<dbReference type="InterPro" id="IPR002490">
    <property type="entry name" value="V-ATPase_116kDa_su"/>
</dbReference>
<evidence type="ECO:0000313" key="10">
    <source>
        <dbReference type="EMBL" id="RJP74458.1"/>
    </source>
</evidence>
<feature type="coiled-coil region" evidence="8">
    <location>
        <begin position="106"/>
        <end position="133"/>
    </location>
</feature>
<feature type="transmembrane region" description="Helical" evidence="9">
    <location>
        <begin position="569"/>
        <end position="591"/>
    </location>
</feature>
<feature type="transmembrane region" description="Helical" evidence="9">
    <location>
        <begin position="450"/>
        <end position="469"/>
    </location>
</feature>
<keyword evidence="4 9" id="KW-0812">Transmembrane</keyword>
<evidence type="ECO:0000256" key="9">
    <source>
        <dbReference type="SAM" id="Phobius"/>
    </source>
</evidence>
<dbReference type="GO" id="GO:0007035">
    <property type="term" value="P:vacuolar acidification"/>
    <property type="evidence" value="ECO:0007669"/>
    <property type="project" value="TreeGrafter"/>
</dbReference>
<evidence type="ECO:0000256" key="1">
    <source>
        <dbReference type="ARBA" id="ARBA00004141"/>
    </source>
</evidence>
<dbReference type="Proteomes" id="UP000285961">
    <property type="component" value="Unassembled WGS sequence"/>
</dbReference>
<evidence type="ECO:0000256" key="5">
    <source>
        <dbReference type="ARBA" id="ARBA00022989"/>
    </source>
</evidence>
<feature type="transmembrane region" description="Helical" evidence="9">
    <location>
        <begin position="597"/>
        <end position="623"/>
    </location>
</feature>
<reference evidence="10 11" key="1">
    <citation type="journal article" date="2017" name="ISME J.">
        <title>Energy and carbon metabolisms in a deep terrestrial subsurface fluid microbial community.</title>
        <authorList>
            <person name="Momper L."/>
            <person name="Jungbluth S.P."/>
            <person name="Lee M.D."/>
            <person name="Amend J.P."/>
        </authorList>
    </citation>
    <scope>NUCLEOTIDE SEQUENCE [LARGE SCALE GENOMIC DNA]</scope>
    <source>
        <strain evidence="10">SURF_17</strain>
    </source>
</reference>
<feature type="transmembrane region" description="Helical" evidence="9">
    <location>
        <begin position="490"/>
        <end position="509"/>
    </location>
</feature>
<evidence type="ECO:0000256" key="6">
    <source>
        <dbReference type="ARBA" id="ARBA00023065"/>
    </source>
</evidence>
<evidence type="ECO:0000313" key="11">
    <source>
        <dbReference type="Proteomes" id="UP000285961"/>
    </source>
</evidence>
<organism evidence="10 11">
    <name type="scientific">Candidatus Abyssobacteria bacterium SURF_17</name>
    <dbReference type="NCBI Taxonomy" id="2093361"/>
    <lineage>
        <taxon>Bacteria</taxon>
        <taxon>Pseudomonadati</taxon>
        <taxon>Candidatus Hydrogenedentota</taxon>
        <taxon>Candidatus Abyssobacteria</taxon>
    </lineage>
</organism>
<evidence type="ECO:0000256" key="3">
    <source>
        <dbReference type="ARBA" id="ARBA00022448"/>
    </source>
</evidence>
<dbReference type="EMBL" id="QZKI01000015">
    <property type="protein sequence ID" value="RJP74458.1"/>
    <property type="molecule type" value="Genomic_DNA"/>
</dbReference>
<keyword evidence="3" id="KW-0813">Transport</keyword>
<proteinExistence type="inferred from homology"/>
<dbReference type="GO" id="GO:0016471">
    <property type="term" value="C:vacuolar proton-transporting V-type ATPase complex"/>
    <property type="evidence" value="ECO:0007669"/>
    <property type="project" value="TreeGrafter"/>
</dbReference>
<dbReference type="Pfam" id="PF01496">
    <property type="entry name" value="V_ATPase_I"/>
    <property type="match status" value="2"/>
</dbReference>
<dbReference type="GO" id="GO:0051117">
    <property type="term" value="F:ATPase binding"/>
    <property type="evidence" value="ECO:0007669"/>
    <property type="project" value="TreeGrafter"/>
</dbReference>
<keyword evidence="6" id="KW-0406">Ion transport</keyword>
<accession>A0A419F7R3</accession>
<name>A0A419F7R3_9BACT</name>
<comment type="similarity">
    <text evidence="2">Belongs to the V-ATPase 116 kDa subunit family.</text>
</comment>
<dbReference type="GO" id="GO:0046961">
    <property type="term" value="F:proton-transporting ATPase activity, rotational mechanism"/>
    <property type="evidence" value="ECO:0007669"/>
    <property type="project" value="InterPro"/>
</dbReference>